<gene>
    <name evidence="1" type="ORF">PAPYR_7917</name>
</gene>
<name>A0ABQ8UEI4_9EUKA</name>
<reference evidence="1" key="1">
    <citation type="journal article" date="2022" name="bioRxiv">
        <title>Genomics of Preaxostyla Flagellates Illuminates Evolutionary Transitions and the Path Towards Mitochondrial Loss.</title>
        <authorList>
            <person name="Novak L.V.F."/>
            <person name="Treitli S.C."/>
            <person name="Pyrih J."/>
            <person name="Halakuc P."/>
            <person name="Pipaliya S.V."/>
            <person name="Vacek V."/>
            <person name="Brzon O."/>
            <person name="Soukal P."/>
            <person name="Eme L."/>
            <person name="Dacks J.B."/>
            <person name="Karnkowska A."/>
            <person name="Elias M."/>
            <person name="Hampl V."/>
        </authorList>
    </citation>
    <scope>NUCLEOTIDE SEQUENCE</scope>
    <source>
        <strain evidence="1">RCP-MX</strain>
    </source>
</reference>
<accession>A0ABQ8UEI4</accession>
<protein>
    <recommendedName>
        <fullName evidence="3">Aminoglycoside phosphotransferase domain-containing protein</fullName>
    </recommendedName>
</protein>
<sequence length="593" mass="64928">METAGANTPVLSVLLCLKRIIWHSCGVSLDGGLARLLRLDLGQDFATIKQTIASHFNVALVSISFSVTSYGEKPVPTELDADTLPLARLEPRLVFYATSGSEELEQLNQRGLAAVLERASLDLGSASDFGRHSVESLPRLHCAFGVTRFGRLPFPPQLGHRAFLQFMQEFDGPLDPDYSLSPILADLSQCLADAARTDCDERTLTSSASDLLARLLGVPPASLGPRPVPGHRDSQCDLAYVSGPAAYPLLITVVKKKLDGDALCELGAYYAQMWADRPLACCPSFLLQWVGSYFAVVAAMATPDGIWIEEMTPFVGVMFYHNPASSLTLADSVPTPQLPAIGRPSSTIGNPIEQRFPFFFAPQLGLHINEQIAESLCFRAHQLVAEPMRHSEQRSIPVMVKVVFGHYGIEAHQILSDAGLAPALLACYELPSLRPLFLRAAPSPQPDYRHCGHHPHHKQLTPAIPDVAEATAATTRARAVLVIMEDIPDFRRWKTCTPEERRSLVPELSRAVRLLHGRTPPIVHGDLRSRNVGAIRDAGGLLHLKVVDFDWADRVLAARYPLDLNPGVAWPVEAPEGAPILTEHDNYWVGQLH</sequence>
<evidence type="ECO:0008006" key="3">
    <source>
        <dbReference type="Google" id="ProtNLM"/>
    </source>
</evidence>
<dbReference type="InterPro" id="IPR011009">
    <property type="entry name" value="Kinase-like_dom_sf"/>
</dbReference>
<organism evidence="1 2">
    <name type="scientific">Paratrimastix pyriformis</name>
    <dbReference type="NCBI Taxonomy" id="342808"/>
    <lineage>
        <taxon>Eukaryota</taxon>
        <taxon>Metamonada</taxon>
        <taxon>Preaxostyla</taxon>
        <taxon>Paratrimastigidae</taxon>
        <taxon>Paratrimastix</taxon>
    </lineage>
</organism>
<dbReference type="EMBL" id="JAPMOS010000061">
    <property type="protein sequence ID" value="KAJ4456787.1"/>
    <property type="molecule type" value="Genomic_DNA"/>
</dbReference>
<evidence type="ECO:0000313" key="1">
    <source>
        <dbReference type="EMBL" id="KAJ4456787.1"/>
    </source>
</evidence>
<evidence type="ECO:0000313" key="2">
    <source>
        <dbReference type="Proteomes" id="UP001141327"/>
    </source>
</evidence>
<keyword evidence="2" id="KW-1185">Reference proteome</keyword>
<proteinExistence type="predicted"/>
<comment type="caution">
    <text evidence="1">The sequence shown here is derived from an EMBL/GenBank/DDBJ whole genome shotgun (WGS) entry which is preliminary data.</text>
</comment>
<dbReference type="Gene3D" id="1.10.510.10">
    <property type="entry name" value="Transferase(Phosphotransferase) domain 1"/>
    <property type="match status" value="1"/>
</dbReference>
<dbReference type="SUPFAM" id="SSF56112">
    <property type="entry name" value="Protein kinase-like (PK-like)"/>
    <property type="match status" value="1"/>
</dbReference>
<dbReference type="Proteomes" id="UP001141327">
    <property type="component" value="Unassembled WGS sequence"/>
</dbReference>